<evidence type="ECO:0000313" key="1">
    <source>
        <dbReference type="EMBL" id="UBJ26168.1"/>
    </source>
</evidence>
<name>A0A8K1HI85_9VIRU</name>
<reference evidence="1" key="1">
    <citation type="submission" date="2021-07" db="EMBL/GenBank/DDBJ databases">
        <title>Communication and adaptive evolution of viruses within giant pandas and their associated organisms in a local ecological environment.</title>
        <authorList>
            <person name="Zhao M."/>
            <person name="Liu S."/>
            <person name="Zhang W."/>
        </authorList>
    </citation>
    <scope>NUCLEOTIDE SEQUENCE</scope>
    <source>
        <strain evidence="1">Rpf284geno05-12</strain>
    </source>
</reference>
<accession>A0A8K1HI85</accession>
<protein>
    <submittedName>
        <fullName evidence="1">Capsid protein</fullName>
    </submittedName>
</protein>
<dbReference type="EMBL" id="MZ556177">
    <property type="protein sequence ID" value="UBJ26168.1"/>
    <property type="molecule type" value="Genomic_DNA"/>
</dbReference>
<proteinExistence type="predicted"/>
<sequence>MPRTIRYRLKSRRAFYKARNTRRVRSRRATYTRRRSTRGRFRTGSRRRLINTMSTKKRDTVTFAATTGANPSPGGNAQANQPLQILGRTKNTNYGSTHAILYSPTKRWLTSNGAQLTAQRTATRCYVKGVKEVISLVPNDPSTWWWRRVVFAFKGQIGPATPFNKVTAAQVNPNDVTYRWLYDLTGDTVASATDYNKILDALYGVIFKGTFGTDWTLPNNARLDPTRIQVLSDKRVTLSSGNDEPRPRVFPRWHPINKTVVYDDDENATTISPSNLSTATKQGLGDVYILDLITCPTPVQPDPTNANATGMYVSMENTTYWHEK</sequence>
<organism evidence="1">
    <name type="scientific">Red panda feces-associated gemycircularvirus</name>
    <dbReference type="NCBI Taxonomy" id="2864013"/>
    <lineage>
        <taxon>Viruses</taxon>
        <taxon>Monodnaviria</taxon>
        <taxon>Shotokuvirae</taxon>
        <taxon>Cressdnaviricota</taxon>
        <taxon>Repensiviricetes</taxon>
        <taxon>Geplafuvirales</taxon>
        <taxon>Genomoviridae</taxon>
        <taxon>Gemycircularvirus</taxon>
    </lineage>
</organism>